<accession>A0A5J5FR34</accession>
<organism evidence="1 2">
    <name type="scientific">Paenibacillus spiritus</name>
    <dbReference type="NCBI Taxonomy" id="2496557"/>
    <lineage>
        <taxon>Bacteria</taxon>
        <taxon>Bacillati</taxon>
        <taxon>Bacillota</taxon>
        <taxon>Bacilli</taxon>
        <taxon>Bacillales</taxon>
        <taxon>Paenibacillaceae</taxon>
        <taxon>Paenibacillus</taxon>
    </lineage>
</organism>
<reference evidence="1 2" key="1">
    <citation type="submission" date="2019-09" db="EMBL/GenBank/DDBJ databases">
        <title>Bacillus ochoae sp. nov., Paenibacillus whitsoniae sp. nov., Paenibacillus spiritus sp. nov. Isolated from the Mars Exploration Rover during spacecraft assembly.</title>
        <authorList>
            <person name="Seuylemezian A."/>
            <person name="Vaishampayan P."/>
        </authorList>
    </citation>
    <scope>NUCLEOTIDE SEQUENCE [LARGE SCALE GENOMIC DNA]</scope>
    <source>
        <strain evidence="1 2">MER_111</strain>
    </source>
</reference>
<dbReference type="OrthoDB" id="2824965at2"/>
<keyword evidence="2" id="KW-1185">Reference proteome</keyword>
<sequence length="372" mass="43303">MKGNLFTSYYSQLENQLTEAFIKVLRYGTPELTQSFLLYAGIEGDYGDFKYDFQFGTAVQSRYNRNILIGIAETAEIDEEPTKEEETQDREYEGIADGYLHAAKGSLAVLFEVKRGAGILNRPQLNAHKRRFKWMNPNQVEERLLTWRMVLEFLRTEREKYKSIHRNVLLIDGFIEFCSYHLIGKVSSELTPGEIINRYDLSGYLMELHDFASNFPGVTPLLSKSGSIEYYAVAPNGAKRVFFTLWYAREIIVLKPKKMVGLYLDLLVAKTFLQNVEISYNYKTQETFIMFDWIQSREHLQLLRSWITTTYQNKINNQSIDIQKFISNNKITLKDFENSRIGREDDSFFHVKGYQNGIEPLRKAIRSILSLG</sequence>
<dbReference type="Proteomes" id="UP000367750">
    <property type="component" value="Unassembled WGS sequence"/>
</dbReference>
<proteinExistence type="predicted"/>
<name>A0A5J5FR34_9BACL</name>
<dbReference type="AlphaFoldDB" id="A0A5J5FR34"/>
<gene>
    <name evidence="1" type="ORF">F4V43_19270</name>
</gene>
<protein>
    <submittedName>
        <fullName evidence="1">Uncharacterized protein</fullName>
    </submittedName>
</protein>
<comment type="caution">
    <text evidence="1">The sequence shown here is derived from an EMBL/GenBank/DDBJ whole genome shotgun (WGS) entry which is preliminary data.</text>
</comment>
<dbReference type="EMBL" id="VYKK01000042">
    <property type="protein sequence ID" value="KAA8995541.1"/>
    <property type="molecule type" value="Genomic_DNA"/>
</dbReference>
<dbReference type="RefSeq" id="WP_150459889.1">
    <property type="nucleotide sequence ID" value="NZ_VYKK01000042.1"/>
</dbReference>
<evidence type="ECO:0000313" key="2">
    <source>
        <dbReference type="Proteomes" id="UP000367750"/>
    </source>
</evidence>
<evidence type="ECO:0000313" key="1">
    <source>
        <dbReference type="EMBL" id="KAA8995541.1"/>
    </source>
</evidence>